<feature type="domain" description="FAD-dependent oxidoreductase 2 FAD-binding" evidence="5">
    <location>
        <begin position="23"/>
        <end position="472"/>
    </location>
</feature>
<dbReference type="InterPro" id="IPR003953">
    <property type="entry name" value="FAD-dep_OxRdtase_2_FAD-bd"/>
</dbReference>
<dbReference type="Gene3D" id="3.90.700.10">
    <property type="entry name" value="Succinate dehydrogenase/fumarate reductase flavoprotein, catalytic domain"/>
    <property type="match status" value="1"/>
</dbReference>
<keyword evidence="4" id="KW-0560">Oxidoreductase</keyword>
<dbReference type="PANTHER" id="PTHR43400:SF10">
    <property type="entry name" value="3-OXOSTEROID 1-DEHYDROGENASE"/>
    <property type="match status" value="1"/>
</dbReference>
<reference evidence="6" key="1">
    <citation type="submission" date="2021-04" db="EMBL/GenBank/DDBJ databases">
        <authorList>
            <person name="Hartkoorn R.C."/>
            <person name="Beaudoing E."/>
            <person name="Hot D."/>
        </authorList>
    </citation>
    <scope>NUCLEOTIDE SEQUENCE</scope>
    <source>
        <strain evidence="6">NRRL B-16292</strain>
    </source>
</reference>
<evidence type="ECO:0000256" key="3">
    <source>
        <dbReference type="ARBA" id="ARBA00022827"/>
    </source>
</evidence>
<dbReference type="Pfam" id="PF00890">
    <property type="entry name" value="FAD_binding_2"/>
    <property type="match status" value="1"/>
</dbReference>
<evidence type="ECO:0000256" key="1">
    <source>
        <dbReference type="ARBA" id="ARBA00001974"/>
    </source>
</evidence>
<keyword evidence="3" id="KW-0274">FAD</keyword>
<dbReference type="EMBL" id="CP073720">
    <property type="protein sequence ID" value="UWP86736.1"/>
    <property type="molecule type" value="Genomic_DNA"/>
</dbReference>
<evidence type="ECO:0000259" key="5">
    <source>
        <dbReference type="Pfam" id="PF00890"/>
    </source>
</evidence>
<dbReference type="InterPro" id="IPR027477">
    <property type="entry name" value="Succ_DH/fumarate_Rdtase_cat_sf"/>
</dbReference>
<evidence type="ECO:0000313" key="7">
    <source>
        <dbReference type="Proteomes" id="UP001059617"/>
    </source>
</evidence>
<dbReference type="SUPFAM" id="SSF51905">
    <property type="entry name" value="FAD/NAD(P)-binding domain"/>
    <property type="match status" value="1"/>
</dbReference>
<keyword evidence="2" id="KW-0285">Flavoprotein</keyword>
<evidence type="ECO:0000256" key="4">
    <source>
        <dbReference type="ARBA" id="ARBA00023002"/>
    </source>
</evidence>
<dbReference type="InterPro" id="IPR050315">
    <property type="entry name" value="FAD-oxidoreductase_2"/>
</dbReference>
<name>A0ABY5WBW4_9ACTN</name>
<sequence length="497" mass="52746">MATKASARPITQDQVPAWDIETDVVVVGYSIAGVCAALGASEVTDRVVALERGGGSEGTCGGILYLGGGTPMQQAMGHHDTADAMYTFLLAALGPGVDEDKLRRYCDGSVEHFRWLFESGVPLISGPDREGTPLATPDPDGFVQVGAQEYAGGGLVWTGGEQAHPFNQLTAPVPRGHMPRDPDGTEDLFEGAVLKCLLAAAERAGVRTVFNTGVERLVVDDAGRVVGVAARSFGTAVFVRAARGVIITTGGFIYNDEMLGEHCTPAVHGAGKLGHGGQDGLGIQMAQMLGADAIHMDAVDATLVSTPHISFIKGILVNSRGQRFINEDTYYGRLGTETVLRQHSECYLLVDDKIFLESSWLRPAWASDSLQDLEQQIGLPDGALQQTVDYYNRGAEVGEDPLFHKGVRWLQPLSPPYAVLDLRHRSFPIQAFTMGGLRTDVGGHVLDVEGRPIDGLFAAGRASAGLAVHGYCSGISLGDGSFFGRMAGQTAARNPSR</sequence>
<organism evidence="6 7">
    <name type="scientific">Dactylosporangium fulvum</name>
    <dbReference type="NCBI Taxonomy" id="53359"/>
    <lineage>
        <taxon>Bacteria</taxon>
        <taxon>Bacillati</taxon>
        <taxon>Actinomycetota</taxon>
        <taxon>Actinomycetes</taxon>
        <taxon>Micromonosporales</taxon>
        <taxon>Micromonosporaceae</taxon>
        <taxon>Dactylosporangium</taxon>
    </lineage>
</organism>
<dbReference type="InterPro" id="IPR036188">
    <property type="entry name" value="FAD/NAD-bd_sf"/>
</dbReference>
<reference evidence="6" key="2">
    <citation type="submission" date="2022-09" db="EMBL/GenBank/DDBJ databases">
        <title>Biosynthetic gene clusters of Dactylosporangioum fulvum.</title>
        <authorList>
            <person name="Caradec T."/>
        </authorList>
    </citation>
    <scope>NUCLEOTIDE SEQUENCE</scope>
    <source>
        <strain evidence="6">NRRL B-16292</strain>
    </source>
</reference>
<comment type="cofactor">
    <cofactor evidence="1">
        <name>FAD</name>
        <dbReference type="ChEBI" id="CHEBI:57692"/>
    </cofactor>
</comment>
<gene>
    <name evidence="6" type="ORF">Dfulv_21840</name>
</gene>
<evidence type="ECO:0000313" key="6">
    <source>
        <dbReference type="EMBL" id="UWP86736.1"/>
    </source>
</evidence>
<dbReference type="RefSeq" id="WP_259866209.1">
    <property type="nucleotide sequence ID" value="NZ_BAAAST010000004.1"/>
</dbReference>
<dbReference type="Proteomes" id="UP001059617">
    <property type="component" value="Chromosome"/>
</dbReference>
<dbReference type="PANTHER" id="PTHR43400">
    <property type="entry name" value="FUMARATE REDUCTASE"/>
    <property type="match status" value="1"/>
</dbReference>
<dbReference type="Gene3D" id="3.50.50.60">
    <property type="entry name" value="FAD/NAD(P)-binding domain"/>
    <property type="match status" value="1"/>
</dbReference>
<proteinExistence type="predicted"/>
<dbReference type="SUPFAM" id="SSF56425">
    <property type="entry name" value="Succinate dehydrogenase/fumarate reductase flavoprotein, catalytic domain"/>
    <property type="match status" value="1"/>
</dbReference>
<evidence type="ECO:0000256" key="2">
    <source>
        <dbReference type="ARBA" id="ARBA00022630"/>
    </source>
</evidence>
<keyword evidence="7" id="KW-1185">Reference proteome</keyword>
<protein>
    <submittedName>
        <fullName evidence="6">FAD-dependent oxidoreductase</fullName>
    </submittedName>
</protein>
<accession>A0ABY5WBW4</accession>